<dbReference type="AlphaFoldDB" id="A0AAX6FA95"/>
<dbReference type="InterPro" id="IPR015422">
    <property type="entry name" value="PyrdxlP-dep_Trfase_small"/>
</dbReference>
<organism evidence="7 8">
    <name type="scientific">Iris pallida</name>
    <name type="common">Sweet iris</name>
    <dbReference type="NCBI Taxonomy" id="29817"/>
    <lineage>
        <taxon>Eukaryota</taxon>
        <taxon>Viridiplantae</taxon>
        <taxon>Streptophyta</taxon>
        <taxon>Embryophyta</taxon>
        <taxon>Tracheophyta</taxon>
        <taxon>Spermatophyta</taxon>
        <taxon>Magnoliopsida</taxon>
        <taxon>Liliopsida</taxon>
        <taxon>Asparagales</taxon>
        <taxon>Iridaceae</taxon>
        <taxon>Iridoideae</taxon>
        <taxon>Irideae</taxon>
        <taxon>Iris</taxon>
    </lineage>
</organism>
<dbReference type="InterPro" id="IPR051316">
    <property type="entry name" value="Zinc-reg_GTPase_activator"/>
</dbReference>
<evidence type="ECO:0000313" key="8">
    <source>
        <dbReference type="Proteomes" id="UP001140949"/>
    </source>
</evidence>
<dbReference type="PANTHER" id="PTHR13748:SF59">
    <property type="entry name" value="COBW C-TERMINAL DOMAIN-CONTAINING PROTEIN"/>
    <property type="match status" value="1"/>
</dbReference>
<accession>A0AAX6FA95</accession>
<keyword evidence="8" id="KW-1185">Reference proteome</keyword>
<dbReference type="GO" id="GO:0016787">
    <property type="term" value="F:hydrolase activity"/>
    <property type="evidence" value="ECO:0007669"/>
    <property type="project" value="UniProtKB-KW"/>
</dbReference>
<evidence type="ECO:0000259" key="6">
    <source>
        <dbReference type="SMART" id="SM00833"/>
    </source>
</evidence>
<dbReference type="SMART" id="SM00833">
    <property type="entry name" value="CobW_C"/>
    <property type="match status" value="1"/>
</dbReference>
<reference evidence="7" key="2">
    <citation type="submission" date="2023-04" db="EMBL/GenBank/DDBJ databases">
        <authorList>
            <person name="Bruccoleri R.E."/>
            <person name="Oakeley E.J."/>
            <person name="Faust A.-M."/>
            <person name="Dessus-Babus S."/>
            <person name="Altorfer M."/>
            <person name="Burckhardt D."/>
            <person name="Oertli M."/>
            <person name="Naumann U."/>
            <person name="Petersen F."/>
            <person name="Wong J."/>
        </authorList>
    </citation>
    <scope>NUCLEOTIDE SEQUENCE</scope>
    <source>
        <strain evidence="7">GSM-AAB239-AS_SAM_17_03QT</strain>
        <tissue evidence="7">Leaf</tissue>
    </source>
</reference>
<evidence type="ECO:0000256" key="3">
    <source>
        <dbReference type="ARBA" id="ARBA00023186"/>
    </source>
</evidence>
<evidence type="ECO:0000256" key="1">
    <source>
        <dbReference type="ARBA" id="ARBA00022741"/>
    </source>
</evidence>
<protein>
    <recommendedName>
        <fullName evidence="6">CobW C-terminal domain-containing protein</fullName>
    </recommendedName>
</protein>
<dbReference type="InterPro" id="IPR003495">
    <property type="entry name" value="CobW/HypB/UreG_nucleotide-bd"/>
</dbReference>
<dbReference type="Gene3D" id="3.30.1220.10">
    <property type="entry name" value="CobW-like, C-terminal domain"/>
    <property type="match status" value="1"/>
</dbReference>
<dbReference type="GO" id="GO:0000166">
    <property type="term" value="F:nucleotide binding"/>
    <property type="evidence" value="ECO:0007669"/>
    <property type="project" value="UniProtKB-KW"/>
</dbReference>
<reference evidence="7" key="1">
    <citation type="journal article" date="2023" name="GigaByte">
        <title>Genome assembly of the bearded iris, Iris pallida Lam.</title>
        <authorList>
            <person name="Bruccoleri R.E."/>
            <person name="Oakeley E.J."/>
            <person name="Faust A.M.E."/>
            <person name="Altorfer M."/>
            <person name="Dessus-Babus S."/>
            <person name="Burckhardt D."/>
            <person name="Oertli M."/>
            <person name="Naumann U."/>
            <person name="Petersen F."/>
            <person name="Wong J."/>
        </authorList>
    </citation>
    <scope>NUCLEOTIDE SEQUENCE</scope>
    <source>
        <strain evidence="7">GSM-AAB239-AS_SAM_17_03QT</strain>
    </source>
</reference>
<dbReference type="SUPFAM" id="SSF52540">
    <property type="entry name" value="P-loop containing nucleoside triphosphate hydrolases"/>
    <property type="match status" value="1"/>
</dbReference>
<dbReference type="Proteomes" id="UP001140949">
    <property type="component" value="Unassembled WGS sequence"/>
</dbReference>
<evidence type="ECO:0000256" key="5">
    <source>
        <dbReference type="ARBA" id="ARBA00049117"/>
    </source>
</evidence>
<comment type="catalytic activity">
    <reaction evidence="5">
        <text>GTP + H2O = GDP + phosphate + H(+)</text>
        <dbReference type="Rhea" id="RHEA:19669"/>
        <dbReference type="ChEBI" id="CHEBI:15377"/>
        <dbReference type="ChEBI" id="CHEBI:15378"/>
        <dbReference type="ChEBI" id="CHEBI:37565"/>
        <dbReference type="ChEBI" id="CHEBI:43474"/>
        <dbReference type="ChEBI" id="CHEBI:58189"/>
    </reaction>
    <physiologicalReaction direction="left-to-right" evidence="5">
        <dbReference type="Rhea" id="RHEA:19670"/>
    </physiologicalReaction>
</comment>
<evidence type="ECO:0000313" key="7">
    <source>
        <dbReference type="EMBL" id="KAJ6813252.1"/>
    </source>
</evidence>
<comment type="caution">
    <text evidence="7">The sequence shown here is derived from an EMBL/GenBank/DDBJ whole genome shotgun (WGS) entry which is preliminary data.</text>
</comment>
<dbReference type="EMBL" id="JANAVB010030620">
    <property type="protein sequence ID" value="KAJ6813252.1"/>
    <property type="molecule type" value="Genomic_DNA"/>
</dbReference>
<dbReference type="InterPro" id="IPR011629">
    <property type="entry name" value="CobW-like_C"/>
</dbReference>
<dbReference type="InterPro" id="IPR036627">
    <property type="entry name" value="CobW-likC_sf"/>
</dbReference>
<feature type="domain" description="CobW C-terminal" evidence="6">
    <location>
        <begin position="291"/>
        <end position="382"/>
    </location>
</feature>
<dbReference type="InterPro" id="IPR027417">
    <property type="entry name" value="P-loop_NTPase"/>
</dbReference>
<sequence>MEGNEMSLAFENRVFDRRSGLGGGRMGCTLVTGFLGSGKTTLLKHLMDARGDLRLAVLVNEFAASDVDSLLLDSARLNSAFNLSTVSLTHGCACCDVKGPFRESLQKIVDSKHNFDCLLVETSGLARPDKFVAELEEVGIHLDMTVAVVDAESLDKIVKLDIVKKQLQHVDLVLLNKCDLATLGQISDAEDILEELTAGAKVVRSQFCKVPLDLVIDCSRLQALDAVKEEISAPGVLSHESLPKMAFRNNVYGKPSIAISSVDHTGNQPGTGGQRWMPDKLQSGLSHGMSFSSVTFESELPLSLAVFQSSVLRWMSKTTGLLRAKGIIWFAEDRGSRFIFQWSGLKRVEAISGRPWESAPKSCLVFIGIDESELEAITVQLSRSVEPHVKISPDTSICKEYAVSFSEKVAADGRFKEPSLNKEPLVIFGLKGSPLRGIRESELNGALMRVVNGKGSIFLTATTCSEEYNLQLLLDKDSEPDEAWNEIRLAASSVISKLCKNFCPCRSDLAAHAH</sequence>
<evidence type="ECO:0000256" key="2">
    <source>
        <dbReference type="ARBA" id="ARBA00022801"/>
    </source>
</evidence>
<keyword evidence="1" id="KW-0547">Nucleotide-binding</keyword>
<keyword evidence="3" id="KW-0143">Chaperone</keyword>
<proteinExistence type="inferred from homology"/>
<dbReference type="CDD" id="cd03112">
    <property type="entry name" value="CobW-like"/>
    <property type="match status" value="1"/>
</dbReference>
<dbReference type="Gene3D" id="3.40.50.300">
    <property type="entry name" value="P-loop containing nucleotide triphosphate hydrolases"/>
    <property type="match status" value="1"/>
</dbReference>
<dbReference type="Pfam" id="PF02492">
    <property type="entry name" value="cobW"/>
    <property type="match status" value="1"/>
</dbReference>
<comment type="similarity">
    <text evidence="4">Belongs to the SIMIBI class G3E GTPase family. ZNG1 subfamily.</text>
</comment>
<evidence type="ECO:0000256" key="4">
    <source>
        <dbReference type="ARBA" id="ARBA00034320"/>
    </source>
</evidence>
<gene>
    <name evidence="7" type="ORF">M6B38_144785</name>
</gene>
<dbReference type="PANTHER" id="PTHR13748">
    <property type="entry name" value="COBW-RELATED"/>
    <property type="match status" value="1"/>
</dbReference>
<dbReference type="Gene3D" id="3.90.1150.10">
    <property type="entry name" value="Aspartate Aminotransferase, domain 1"/>
    <property type="match status" value="1"/>
</dbReference>
<keyword evidence="2" id="KW-0378">Hydrolase</keyword>
<dbReference type="SUPFAM" id="SSF90002">
    <property type="entry name" value="Hypothetical protein YjiA, C-terminal domain"/>
    <property type="match status" value="1"/>
</dbReference>
<dbReference type="Pfam" id="PF07683">
    <property type="entry name" value="CobW_C"/>
    <property type="match status" value="1"/>
</dbReference>
<name>A0AAX6FA95_IRIPA</name>